<dbReference type="EMBL" id="BASZ01000001">
    <property type="protein sequence ID" value="GAD47754.1"/>
    <property type="molecule type" value="Genomic_DNA"/>
</dbReference>
<keyword evidence="3" id="KW-1185">Reference proteome</keyword>
<proteinExistence type="predicted"/>
<dbReference type="InterPro" id="IPR051783">
    <property type="entry name" value="NAD(P)-dependent_oxidoreduct"/>
</dbReference>
<feature type="domain" description="NAD-dependent epimerase/dehydratase" evidence="1">
    <location>
        <begin position="3"/>
        <end position="136"/>
    </location>
</feature>
<dbReference type="InterPro" id="IPR036291">
    <property type="entry name" value="NAD(P)-bd_dom_sf"/>
</dbReference>
<evidence type="ECO:0000313" key="2">
    <source>
        <dbReference type="EMBL" id="GAD47754.1"/>
    </source>
</evidence>
<dbReference type="AlphaFoldDB" id="U2ZQV3"/>
<evidence type="ECO:0000313" key="3">
    <source>
        <dbReference type="Proteomes" id="UP000016568"/>
    </source>
</evidence>
<dbReference type="GO" id="GO:0005737">
    <property type="term" value="C:cytoplasm"/>
    <property type="evidence" value="ECO:0007669"/>
    <property type="project" value="TreeGrafter"/>
</dbReference>
<dbReference type="GO" id="GO:0004029">
    <property type="term" value="F:aldehyde dehydrogenase (NAD+) activity"/>
    <property type="evidence" value="ECO:0007669"/>
    <property type="project" value="TreeGrafter"/>
</dbReference>
<dbReference type="SUPFAM" id="SSF51735">
    <property type="entry name" value="NAD(P)-binding Rossmann-fold domains"/>
    <property type="match status" value="1"/>
</dbReference>
<dbReference type="Gene3D" id="3.40.50.720">
    <property type="entry name" value="NAD(P)-binding Rossmann-like Domain"/>
    <property type="match status" value="1"/>
</dbReference>
<comment type="caution">
    <text evidence="2">The sequence shown here is derived from an EMBL/GenBank/DDBJ whole genome shotgun (WGS) entry which is preliminary data.</text>
</comment>
<dbReference type="eggNOG" id="COG0451">
    <property type="taxonomic scope" value="Bacteria"/>
</dbReference>
<dbReference type="OrthoDB" id="5723970at2"/>
<dbReference type="InterPro" id="IPR001509">
    <property type="entry name" value="Epimerase_deHydtase"/>
</dbReference>
<evidence type="ECO:0000259" key="1">
    <source>
        <dbReference type="Pfam" id="PF01370"/>
    </source>
</evidence>
<accession>U2ZQV3</accession>
<sequence length="301" mass="31850">MKILVIGGTGMIGGHAALYLKDQGHDVTVSGRKPPQATTALASLPFLQGDYVAGTFTVDDLKPFDAIVFAAGADIRHVPEGGDYDAHVLRANGEAVPAFAKLAKQAGVKHFIHVGSFYPHIAPELMESNHYIRSRKLATDGIAALADDSFHALSLDAPFVVGTVPGMSLPMFEAYTQYAEGKLGMPAFGPAGGTNFISTQSISEAIVGALANGENGKAYLIGDENLSFADYFKLFFQAAGNDVDVPSLDQEHPMLPDGAIFTGRGNTVSYEPDAQTMADLGFRRNDIARAVNEVVAQFKGA</sequence>
<dbReference type="Pfam" id="PF01370">
    <property type="entry name" value="Epimerase"/>
    <property type="match status" value="1"/>
</dbReference>
<reference evidence="2 3" key="1">
    <citation type="submission" date="2013-09" db="EMBL/GenBank/DDBJ databases">
        <title>Whole genome shotgun sequence of Novosphingobium tardaugens NBRC 16725.</title>
        <authorList>
            <person name="Isaki S."/>
            <person name="Hosoyama A."/>
            <person name="Tsuchikane K."/>
            <person name="Katsumata H."/>
            <person name="Ando Y."/>
            <person name="Yamazaki S."/>
            <person name="Fujita N."/>
        </authorList>
    </citation>
    <scope>NUCLEOTIDE SEQUENCE [LARGE SCALE GENOMIC DNA]</scope>
    <source>
        <strain evidence="2 3">NBRC 16725</strain>
    </source>
</reference>
<name>U2ZQV3_9SPHN</name>
<dbReference type="RefSeq" id="WP_021688661.1">
    <property type="nucleotide sequence ID" value="NZ_BASZ01000001.1"/>
</dbReference>
<organism evidence="2 3">
    <name type="scientific">Caenibius tardaugens NBRC 16725</name>
    <dbReference type="NCBI Taxonomy" id="1219035"/>
    <lineage>
        <taxon>Bacteria</taxon>
        <taxon>Pseudomonadati</taxon>
        <taxon>Pseudomonadota</taxon>
        <taxon>Alphaproteobacteria</taxon>
        <taxon>Sphingomonadales</taxon>
        <taxon>Erythrobacteraceae</taxon>
        <taxon>Caenibius</taxon>
    </lineage>
</organism>
<protein>
    <submittedName>
        <fullName evidence="2">NAD-dependent epimerase/dehydratase family protein</fullName>
    </submittedName>
</protein>
<dbReference type="PANTHER" id="PTHR48079">
    <property type="entry name" value="PROTEIN YEEZ"/>
    <property type="match status" value="1"/>
</dbReference>
<gene>
    <name evidence="2" type="ORF">NT2_01_05280</name>
</gene>
<dbReference type="PANTHER" id="PTHR48079:SF6">
    <property type="entry name" value="NAD(P)-BINDING DOMAIN-CONTAINING PROTEIN-RELATED"/>
    <property type="match status" value="1"/>
</dbReference>
<dbReference type="KEGG" id="ntd:EGO55_14505"/>
<dbReference type="Proteomes" id="UP000016568">
    <property type="component" value="Unassembled WGS sequence"/>
</dbReference>